<dbReference type="SUPFAM" id="SSF52540">
    <property type="entry name" value="P-loop containing nucleoside triphosphate hydrolases"/>
    <property type="match status" value="1"/>
</dbReference>
<dbReference type="RefSeq" id="WP_315626187.1">
    <property type="nucleotide sequence ID" value="NZ_JAUHMF010000004.1"/>
</dbReference>
<protein>
    <submittedName>
        <fullName evidence="3">ATPase, T2SS/T4P/T4SS family</fullName>
    </submittedName>
</protein>
<dbReference type="Gene3D" id="3.30.450.380">
    <property type="match status" value="1"/>
</dbReference>
<dbReference type="Gene3D" id="3.40.50.300">
    <property type="entry name" value="P-loop containing nucleotide triphosphate hydrolases"/>
    <property type="match status" value="1"/>
</dbReference>
<organism evidence="3 4">
    <name type="scientific">Thermanaerothrix solaris</name>
    <dbReference type="NCBI Taxonomy" id="3058434"/>
    <lineage>
        <taxon>Bacteria</taxon>
        <taxon>Bacillati</taxon>
        <taxon>Chloroflexota</taxon>
        <taxon>Anaerolineae</taxon>
        <taxon>Anaerolineales</taxon>
        <taxon>Anaerolineaceae</taxon>
        <taxon>Thermanaerothrix</taxon>
    </lineage>
</organism>
<evidence type="ECO:0000313" key="3">
    <source>
        <dbReference type="EMBL" id="MDT8899460.1"/>
    </source>
</evidence>
<dbReference type="PANTHER" id="PTHR30486">
    <property type="entry name" value="TWITCHING MOTILITY PROTEIN PILT"/>
    <property type="match status" value="1"/>
</dbReference>
<dbReference type="InterPro" id="IPR027417">
    <property type="entry name" value="P-loop_NTPase"/>
</dbReference>
<keyword evidence="4" id="KW-1185">Reference proteome</keyword>
<dbReference type="Pfam" id="PF00437">
    <property type="entry name" value="T2SSE"/>
    <property type="match status" value="1"/>
</dbReference>
<proteinExistence type="inferred from homology"/>
<evidence type="ECO:0000313" key="4">
    <source>
        <dbReference type="Proteomes" id="UP001254165"/>
    </source>
</evidence>
<comment type="similarity">
    <text evidence="1">Belongs to the GSP E family.</text>
</comment>
<name>A0ABU3NRJ7_9CHLR</name>
<dbReference type="InterPro" id="IPR050921">
    <property type="entry name" value="T4SS_GSP_E_ATPase"/>
</dbReference>
<evidence type="ECO:0000259" key="2">
    <source>
        <dbReference type="Pfam" id="PF00437"/>
    </source>
</evidence>
<feature type="domain" description="Bacterial type II secretion system protein E" evidence="2">
    <location>
        <begin position="92"/>
        <end position="342"/>
    </location>
</feature>
<accession>A0ABU3NRJ7</accession>
<reference evidence="3 4" key="1">
    <citation type="submission" date="2023-07" db="EMBL/GenBank/DDBJ databases">
        <title>Novel species of Thermanaerothrix with wide hydrolytic capabilities.</title>
        <authorList>
            <person name="Zayulina K.S."/>
            <person name="Podosokorskaya O.A."/>
            <person name="Elcheninov A.G."/>
        </authorList>
    </citation>
    <scope>NUCLEOTIDE SEQUENCE [LARGE SCALE GENOMIC DNA]</scope>
    <source>
        <strain evidence="3 4">4228-RoL</strain>
    </source>
</reference>
<dbReference type="PANTHER" id="PTHR30486:SF6">
    <property type="entry name" value="TYPE IV PILUS RETRACTATION ATPASE PILT"/>
    <property type="match status" value="1"/>
</dbReference>
<gene>
    <name evidence="3" type="ORF">QYE77_14440</name>
</gene>
<dbReference type="CDD" id="cd01130">
    <property type="entry name" value="VirB11-like_ATPase"/>
    <property type="match status" value="1"/>
</dbReference>
<evidence type="ECO:0000256" key="1">
    <source>
        <dbReference type="ARBA" id="ARBA00006611"/>
    </source>
</evidence>
<comment type="caution">
    <text evidence="3">The sequence shown here is derived from an EMBL/GenBank/DDBJ whole genome shotgun (WGS) entry which is preliminary data.</text>
</comment>
<dbReference type="EMBL" id="JAUHMF010000004">
    <property type="protein sequence ID" value="MDT8899460.1"/>
    <property type="molecule type" value="Genomic_DNA"/>
</dbReference>
<sequence>MSWLELLAQTTPEQEARIVEVAAGELKNLPLAVLRDRQQLQARAQAAVASAASRLGVLLTPQLLAALARSVAARIGGLGAFDELLPPNRTDLSEIVLNPDGTIWILRKGERYFEKYHRQPGLDEVWRSVEALLAPIGRAISEAQPSVDAKLPRMEGMGGARVKIVHPVLAPGLGYPAVNIRLFEPRPVPPEQIVAWETCPPAVMDALLEAVAGGLRVLVIGGTATGKTTFLSALAHGIPKEARVVKIEDPEEIWLPHPNVVTLEARPRVVGSDVPGYSLSDGVDDALRMAPNWLIVGEVRTGTAALSLFRAQMSDHPGLSTLHAEGPEAAVHRLCVLMWADAQVRIEAAKEMFAMAVDVVVQVGWKDGRRQVLGVWEVNPELKAGNVTFRRLYQAGEAQMAEITRRRGGEG</sequence>
<dbReference type="InterPro" id="IPR001482">
    <property type="entry name" value="T2SS/T4SS_dom"/>
</dbReference>
<dbReference type="Proteomes" id="UP001254165">
    <property type="component" value="Unassembled WGS sequence"/>
</dbReference>